<evidence type="ECO:0000256" key="3">
    <source>
        <dbReference type="ARBA" id="ARBA00022692"/>
    </source>
</evidence>
<dbReference type="InterPro" id="IPR038330">
    <property type="entry name" value="TspO/MBR-related_sf"/>
</dbReference>
<sequence>MKSLTSTLFPIIFVLLPILSISITGRIYPVKAFSHRPIFQPPNWVFGIIWTYITLSLGIVSYSYYRNFSYSVNKFSLLFMYLLIIFMLNLWLIINHYKKYGYGFSILVTTCYISVIYLLFLSINSSKSHSGKIVYLLPLVFWLVLASCLNGVIYDYADNQ</sequence>
<comment type="subcellular location">
    <subcellularLocation>
        <location evidence="1">Membrane</location>
        <topology evidence="1">Multi-pass membrane protein</topology>
    </subcellularLocation>
</comment>
<reference evidence="7" key="1">
    <citation type="journal article" date="2020" name="Nature">
        <title>Giant virus diversity and host interactions through global metagenomics.</title>
        <authorList>
            <person name="Schulz F."/>
            <person name="Roux S."/>
            <person name="Paez-Espino D."/>
            <person name="Jungbluth S."/>
            <person name="Walsh D.A."/>
            <person name="Denef V.J."/>
            <person name="McMahon K.D."/>
            <person name="Konstantinidis K.T."/>
            <person name="Eloe-Fadrosh E.A."/>
            <person name="Kyrpides N.C."/>
            <person name="Woyke T."/>
        </authorList>
    </citation>
    <scope>NUCLEOTIDE SEQUENCE</scope>
    <source>
        <strain evidence="7">GVMAG-M-3300026093-6</strain>
    </source>
</reference>
<dbReference type="EMBL" id="MN740374">
    <property type="protein sequence ID" value="QHU03318.1"/>
    <property type="molecule type" value="Genomic_DNA"/>
</dbReference>
<dbReference type="AlphaFoldDB" id="A0A6C0JHT1"/>
<protein>
    <recommendedName>
        <fullName evidence="8">Tryptophan-rich sensory protein</fullName>
    </recommendedName>
</protein>
<keyword evidence="4 6" id="KW-1133">Transmembrane helix</keyword>
<evidence type="ECO:0000256" key="5">
    <source>
        <dbReference type="ARBA" id="ARBA00023136"/>
    </source>
</evidence>
<comment type="similarity">
    <text evidence="2">Belongs to the TspO/BZRP family.</text>
</comment>
<feature type="transmembrane region" description="Helical" evidence="6">
    <location>
        <begin position="44"/>
        <end position="65"/>
    </location>
</feature>
<evidence type="ECO:0008006" key="8">
    <source>
        <dbReference type="Google" id="ProtNLM"/>
    </source>
</evidence>
<feature type="transmembrane region" description="Helical" evidence="6">
    <location>
        <begin position="133"/>
        <end position="154"/>
    </location>
</feature>
<evidence type="ECO:0000313" key="7">
    <source>
        <dbReference type="EMBL" id="QHU03318.1"/>
    </source>
</evidence>
<feature type="transmembrane region" description="Helical" evidence="6">
    <location>
        <begin position="77"/>
        <end position="94"/>
    </location>
</feature>
<accession>A0A6C0JHT1</accession>
<name>A0A6C0JHT1_9ZZZZ</name>
<evidence type="ECO:0000256" key="4">
    <source>
        <dbReference type="ARBA" id="ARBA00022989"/>
    </source>
</evidence>
<dbReference type="GO" id="GO:0016020">
    <property type="term" value="C:membrane"/>
    <property type="evidence" value="ECO:0007669"/>
    <property type="project" value="UniProtKB-SubCell"/>
</dbReference>
<dbReference type="Pfam" id="PF03073">
    <property type="entry name" value="TspO_MBR"/>
    <property type="match status" value="1"/>
</dbReference>
<keyword evidence="3 6" id="KW-0812">Transmembrane</keyword>
<organism evidence="7">
    <name type="scientific">viral metagenome</name>
    <dbReference type="NCBI Taxonomy" id="1070528"/>
    <lineage>
        <taxon>unclassified sequences</taxon>
        <taxon>metagenomes</taxon>
        <taxon>organismal metagenomes</taxon>
    </lineage>
</organism>
<dbReference type="Gene3D" id="1.20.1260.100">
    <property type="entry name" value="TspO/MBR protein"/>
    <property type="match status" value="1"/>
</dbReference>
<dbReference type="InterPro" id="IPR004307">
    <property type="entry name" value="TspO_MBR"/>
</dbReference>
<keyword evidence="5 6" id="KW-0472">Membrane</keyword>
<evidence type="ECO:0000256" key="2">
    <source>
        <dbReference type="ARBA" id="ARBA00007524"/>
    </source>
</evidence>
<evidence type="ECO:0000256" key="6">
    <source>
        <dbReference type="SAM" id="Phobius"/>
    </source>
</evidence>
<proteinExistence type="inferred from homology"/>
<feature type="transmembrane region" description="Helical" evidence="6">
    <location>
        <begin position="100"/>
        <end position="121"/>
    </location>
</feature>
<evidence type="ECO:0000256" key="1">
    <source>
        <dbReference type="ARBA" id="ARBA00004141"/>
    </source>
</evidence>